<dbReference type="InterPro" id="IPR009327">
    <property type="entry name" value="Cupin_DUF985"/>
</dbReference>
<sequence length="163" mass="18505">MKLSSFWINHLGLEKFDKGGYLKETYRSSLPIPMMVPFSGERAASTAIYYLLEFGDFSGFHRLLSDEMWHYYAGDTLFIYELLTDGRLKTHRLGKDVLSGEVLQLVIPAGNWFAERVETPDGFSLSGCTIAPGFDYADAVMGNRMELIKEFPQHEQLISSLAY</sequence>
<gene>
    <name evidence="2" type="ORF">OL497_15610</name>
</gene>
<accession>A0ABT3IMZ2</accession>
<evidence type="ECO:0000259" key="1">
    <source>
        <dbReference type="Pfam" id="PF06172"/>
    </source>
</evidence>
<dbReference type="SUPFAM" id="SSF51182">
    <property type="entry name" value="RmlC-like cupins"/>
    <property type="match status" value="1"/>
</dbReference>
<protein>
    <submittedName>
        <fullName evidence="2">Cupin domain-containing protein</fullName>
    </submittedName>
</protein>
<proteinExistence type="predicted"/>
<dbReference type="CDD" id="cd06121">
    <property type="entry name" value="cupin_YML079wp"/>
    <property type="match status" value="1"/>
</dbReference>
<feature type="domain" description="DUF985" evidence="1">
    <location>
        <begin position="7"/>
        <end position="140"/>
    </location>
</feature>
<dbReference type="RefSeq" id="WP_264731605.1">
    <property type="nucleotide sequence ID" value="NZ_JAPDNR010000001.1"/>
</dbReference>
<dbReference type="Gene3D" id="2.60.120.10">
    <property type="entry name" value="Jelly Rolls"/>
    <property type="match status" value="1"/>
</dbReference>
<evidence type="ECO:0000313" key="2">
    <source>
        <dbReference type="EMBL" id="MCW3485337.1"/>
    </source>
</evidence>
<comment type="caution">
    <text evidence="2">The sequence shown here is derived from an EMBL/GenBank/DDBJ whole genome shotgun (WGS) entry which is preliminary data.</text>
</comment>
<dbReference type="InterPro" id="IPR014710">
    <property type="entry name" value="RmlC-like_jellyroll"/>
</dbReference>
<evidence type="ECO:0000313" key="3">
    <source>
        <dbReference type="Proteomes" id="UP001207742"/>
    </source>
</evidence>
<reference evidence="2 3" key="1">
    <citation type="submission" date="2022-10" db="EMBL/GenBank/DDBJ databases">
        <title>Chitinophaga nivalis PC15 sp. nov., isolated from Pyeongchang county, South Korea.</title>
        <authorList>
            <person name="Trinh H.N."/>
        </authorList>
    </citation>
    <scope>NUCLEOTIDE SEQUENCE [LARGE SCALE GENOMIC DNA]</scope>
    <source>
        <strain evidence="2 3">PC14</strain>
    </source>
</reference>
<dbReference type="PANTHER" id="PTHR33387:SF3">
    <property type="entry name" value="DUF985 DOMAIN-CONTAINING PROTEIN"/>
    <property type="match status" value="1"/>
</dbReference>
<dbReference type="Pfam" id="PF06172">
    <property type="entry name" value="Cupin_5"/>
    <property type="match status" value="1"/>
</dbReference>
<dbReference type="InterPro" id="IPR039935">
    <property type="entry name" value="YML079W-like"/>
</dbReference>
<dbReference type="InterPro" id="IPR011051">
    <property type="entry name" value="RmlC_Cupin_sf"/>
</dbReference>
<dbReference type="Proteomes" id="UP001207742">
    <property type="component" value="Unassembled WGS sequence"/>
</dbReference>
<dbReference type="PANTHER" id="PTHR33387">
    <property type="entry name" value="RMLC-LIKE JELLY ROLL FOLD PROTEIN"/>
    <property type="match status" value="1"/>
</dbReference>
<dbReference type="EMBL" id="JAPDNS010000001">
    <property type="protein sequence ID" value="MCW3485337.1"/>
    <property type="molecule type" value="Genomic_DNA"/>
</dbReference>
<organism evidence="2 3">
    <name type="scientific">Chitinophaga nivalis</name>
    <dbReference type="NCBI Taxonomy" id="2991709"/>
    <lineage>
        <taxon>Bacteria</taxon>
        <taxon>Pseudomonadati</taxon>
        <taxon>Bacteroidota</taxon>
        <taxon>Chitinophagia</taxon>
        <taxon>Chitinophagales</taxon>
        <taxon>Chitinophagaceae</taxon>
        <taxon>Chitinophaga</taxon>
    </lineage>
</organism>
<keyword evidence="3" id="KW-1185">Reference proteome</keyword>
<name>A0ABT3IMZ2_9BACT</name>